<dbReference type="Proteomes" id="UP001240984">
    <property type="component" value="Unassembled WGS sequence"/>
</dbReference>
<keyword evidence="1" id="KW-0472">Membrane</keyword>
<evidence type="ECO:0000313" key="2">
    <source>
        <dbReference type="EMBL" id="MDP9796781.1"/>
    </source>
</evidence>
<comment type="caution">
    <text evidence="2">The sequence shown here is derived from an EMBL/GenBank/DDBJ whole genome shotgun (WGS) entry which is preliminary data.</text>
</comment>
<evidence type="ECO:0000256" key="1">
    <source>
        <dbReference type="SAM" id="Phobius"/>
    </source>
</evidence>
<feature type="transmembrane region" description="Helical" evidence="1">
    <location>
        <begin position="94"/>
        <end position="113"/>
    </location>
</feature>
<dbReference type="RefSeq" id="WP_306833629.1">
    <property type="nucleotide sequence ID" value="NZ_JAUSRA010000001.1"/>
</dbReference>
<dbReference type="EMBL" id="JAUSRA010000001">
    <property type="protein sequence ID" value="MDP9796781.1"/>
    <property type="molecule type" value="Genomic_DNA"/>
</dbReference>
<name>A0ABT9MZA8_9ACTN</name>
<gene>
    <name evidence="2" type="ORF">J2S43_005293</name>
</gene>
<accession>A0ABT9MZA8</accession>
<feature type="transmembrane region" description="Helical" evidence="1">
    <location>
        <begin position="12"/>
        <end position="43"/>
    </location>
</feature>
<organism evidence="2 3">
    <name type="scientific">Catenuloplanes nepalensis</name>
    <dbReference type="NCBI Taxonomy" id="587533"/>
    <lineage>
        <taxon>Bacteria</taxon>
        <taxon>Bacillati</taxon>
        <taxon>Actinomycetota</taxon>
        <taxon>Actinomycetes</taxon>
        <taxon>Micromonosporales</taxon>
        <taxon>Micromonosporaceae</taxon>
        <taxon>Catenuloplanes</taxon>
    </lineage>
</organism>
<reference evidence="2 3" key="1">
    <citation type="submission" date="2023-07" db="EMBL/GenBank/DDBJ databases">
        <title>Sequencing the genomes of 1000 actinobacteria strains.</title>
        <authorList>
            <person name="Klenk H.-P."/>
        </authorList>
    </citation>
    <scope>NUCLEOTIDE SEQUENCE [LARGE SCALE GENOMIC DNA]</scope>
    <source>
        <strain evidence="2 3">DSM 44710</strain>
    </source>
</reference>
<proteinExistence type="predicted"/>
<keyword evidence="1" id="KW-0812">Transmembrane</keyword>
<feature type="transmembrane region" description="Helical" evidence="1">
    <location>
        <begin position="64"/>
        <end position="82"/>
    </location>
</feature>
<keyword evidence="3" id="KW-1185">Reference proteome</keyword>
<protein>
    <submittedName>
        <fullName evidence="2">Uncharacterized protein</fullName>
    </submittedName>
</protein>
<sequence>MTVRLLYGGMGIGLFAFLGTLLVGAVGAVGIVLPLGMVAVLLVGQYLAGRTWRMIVNSDMANGFLVLGMLGGGATVLALMRWPFDRQVMEPAPLIVFGVTMAFSIALGLAARWDLSRR</sequence>
<evidence type="ECO:0000313" key="3">
    <source>
        <dbReference type="Proteomes" id="UP001240984"/>
    </source>
</evidence>
<keyword evidence="1" id="KW-1133">Transmembrane helix</keyword>